<name>A0ABM5PA35_DEHRP</name>
<organism evidence="1 2">
    <name type="scientific">Dehalobacter restrictus (strain DSM 9455 / PER-K23)</name>
    <dbReference type="NCBI Taxonomy" id="871738"/>
    <lineage>
        <taxon>Bacteria</taxon>
        <taxon>Bacillati</taxon>
        <taxon>Bacillota</taxon>
        <taxon>Clostridia</taxon>
        <taxon>Eubacteriales</taxon>
        <taxon>Desulfitobacteriaceae</taxon>
        <taxon>Dehalobacter</taxon>
    </lineage>
</organism>
<gene>
    <name evidence="1" type="ORF">DEHRE_10730</name>
</gene>
<accession>A0ABM5PA35</accession>
<dbReference type="Proteomes" id="UP000018934">
    <property type="component" value="Chromosome"/>
</dbReference>
<keyword evidence="2" id="KW-1185">Reference proteome</keyword>
<dbReference type="EMBL" id="CP007033">
    <property type="protein sequence ID" value="AHF11435.1"/>
    <property type="molecule type" value="Genomic_DNA"/>
</dbReference>
<sequence>MKYVLIGTAGFLVLIVVISQITLFVEKIGDFSKERKRLRRQKECVHAWDETECRCTICGFENHDWESYYVWVEEVCPHCGGNELLDCEFCGVGGMIETQQYHMRCRKCNPDKEIGEN</sequence>
<evidence type="ECO:0000313" key="1">
    <source>
        <dbReference type="EMBL" id="AHF11435.1"/>
    </source>
</evidence>
<reference evidence="1 2" key="1">
    <citation type="journal article" date="2013" name="Stand. Genomic Sci.">
        <title>Complete genome sequence of Dehalobacter restrictus PER-K23(T.).</title>
        <authorList>
            <person name="Kruse T."/>
            <person name="Maillard J."/>
            <person name="Goodwin L."/>
            <person name="Woyke T."/>
            <person name="Teshima H."/>
            <person name="Bruce D."/>
            <person name="Detter C."/>
            <person name="Tapia R."/>
            <person name="Han C."/>
            <person name="Huntemann M."/>
            <person name="Wei C.L."/>
            <person name="Han J."/>
            <person name="Chen A."/>
            <person name="Kyrpides N."/>
            <person name="Szeto E."/>
            <person name="Markowitz V."/>
            <person name="Ivanova N."/>
            <person name="Pagani I."/>
            <person name="Pati A."/>
            <person name="Pitluck S."/>
            <person name="Nolan M."/>
            <person name="Holliger C."/>
            <person name="Smidt H."/>
        </authorList>
    </citation>
    <scope>NUCLEOTIDE SEQUENCE [LARGE SCALE GENOMIC DNA]</scope>
    <source>
        <strain evidence="2">DSM 9455</strain>
    </source>
</reference>
<dbReference type="RefSeq" id="WP_025205995.1">
    <property type="nucleotide sequence ID" value="NZ_CP007033.1"/>
</dbReference>
<proteinExistence type="predicted"/>
<protein>
    <submittedName>
        <fullName evidence="1">Uncharacterized protein</fullName>
    </submittedName>
</protein>
<evidence type="ECO:0000313" key="2">
    <source>
        <dbReference type="Proteomes" id="UP000018934"/>
    </source>
</evidence>